<name>A0A3G8ZKV6_9ACTN</name>
<evidence type="ECO:0000313" key="1">
    <source>
        <dbReference type="EMBL" id="AZI57942.1"/>
    </source>
</evidence>
<dbReference type="RefSeq" id="WP_124798818.1">
    <property type="nucleotide sequence ID" value="NZ_CP034170.1"/>
</dbReference>
<proteinExistence type="predicted"/>
<dbReference type="Proteomes" id="UP000268084">
    <property type="component" value="Chromosome"/>
</dbReference>
<keyword evidence="2" id="KW-1185">Reference proteome</keyword>
<sequence>MITIEVARSLNEGGVKWEPAIGDWFVVADRDMDSDFFVLSNMTAEIHQFPSATVIGFNGTTEWALDSVEAEQALWLPREAQLREMLGGALQSLEKTDQGWVVNLLVNEKPWHVSDPDAEQAYALALLFLVAG</sequence>
<organism evidence="1 2">
    <name type="scientific">Nakamurella antarctica</name>
    <dbReference type="NCBI Taxonomy" id="1902245"/>
    <lineage>
        <taxon>Bacteria</taxon>
        <taxon>Bacillati</taxon>
        <taxon>Actinomycetota</taxon>
        <taxon>Actinomycetes</taxon>
        <taxon>Nakamurellales</taxon>
        <taxon>Nakamurellaceae</taxon>
        <taxon>Nakamurella</taxon>
    </lineage>
</organism>
<dbReference type="AlphaFoldDB" id="A0A3G8ZKV6"/>
<evidence type="ECO:0000313" key="2">
    <source>
        <dbReference type="Proteomes" id="UP000268084"/>
    </source>
</evidence>
<accession>A0A3G8ZKV6</accession>
<reference evidence="1 2" key="2">
    <citation type="submission" date="2018-12" db="EMBL/GenBank/DDBJ databases">
        <title>Nakamurella antarcticus sp. nov., isolated from Antarctica South Shetland Islands soil.</title>
        <authorList>
            <person name="Peng F."/>
        </authorList>
    </citation>
    <scope>NUCLEOTIDE SEQUENCE [LARGE SCALE GENOMIC DNA]</scope>
    <source>
        <strain evidence="1 2">S14-144</strain>
    </source>
</reference>
<protein>
    <submittedName>
        <fullName evidence="1">Pilus assembly protein CpaE</fullName>
    </submittedName>
</protein>
<dbReference type="EMBL" id="CP034170">
    <property type="protein sequence ID" value="AZI57942.1"/>
    <property type="molecule type" value="Genomic_DNA"/>
</dbReference>
<gene>
    <name evidence="1" type="ORF">EH165_07095</name>
</gene>
<dbReference type="OrthoDB" id="3295834at2"/>
<reference evidence="1 2" key="1">
    <citation type="submission" date="2018-11" db="EMBL/GenBank/DDBJ databases">
        <authorList>
            <person name="Da X."/>
        </authorList>
    </citation>
    <scope>NUCLEOTIDE SEQUENCE [LARGE SCALE GENOMIC DNA]</scope>
    <source>
        <strain evidence="1 2">S14-144</strain>
    </source>
</reference>
<dbReference type="KEGG" id="nak:EH165_07095"/>